<keyword evidence="2" id="KW-1185">Reference proteome</keyword>
<evidence type="ECO:0000313" key="1">
    <source>
        <dbReference type="EMBL" id="CZR66578.1"/>
    </source>
</evidence>
<evidence type="ECO:0000313" key="2">
    <source>
        <dbReference type="Proteomes" id="UP000184330"/>
    </source>
</evidence>
<dbReference type="OrthoDB" id="4841197at2759"/>
<dbReference type="Pfam" id="PF12296">
    <property type="entry name" value="HsbA"/>
    <property type="match status" value="1"/>
</dbReference>
<dbReference type="EMBL" id="FJOG01000038">
    <property type="protein sequence ID" value="CZR66578.1"/>
    <property type="molecule type" value="Genomic_DNA"/>
</dbReference>
<dbReference type="AlphaFoldDB" id="A0A1L7XNH7"/>
<dbReference type="STRING" id="576137.A0A1L7XNH7"/>
<name>A0A1L7XNH7_9HELO</name>
<protein>
    <submittedName>
        <fullName evidence="1">Uncharacterized protein</fullName>
    </submittedName>
</protein>
<gene>
    <name evidence="1" type="ORF">PAC_16479</name>
</gene>
<proteinExistence type="predicted"/>
<dbReference type="Proteomes" id="UP000184330">
    <property type="component" value="Unassembled WGS sequence"/>
</dbReference>
<organism evidence="1 2">
    <name type="scientific">Phialocephala subalpina</name>
    <dbReference type="NCBI Taxonomy" id="576137"/>
    <lineage>
        <taxon>Eukaryota</taxon>
        <taxon>Fungi</taxon>
        <taxon>Dikarya</taxon>
        <taxon>Ascomycota</taxon>
        <taxon>Pezizomycotina</taxon>
        <taxon>Leotiomycetes</taxon>
        <taxon>Helotiales</taxon>
        <taxon>Mollisiaceae</taxon>
        <taxon>Phialocephala</taxon>
        <taxon>Phialocephala fortinii species complex</taxon>
    </lineage>
</organism>
<sequence length="167" mass="18825">MDSITKAASDVERKLTKINSTMSKGVSKMTINDMVKQARKGNAVKHTIKKGIRSCDNVNPTEAEAREFFVQMTRLVDLEVQQMDLTIQSKPKFDKLHCSGFVRRHLEKSEGKGSCLDMAKVIVDRGAPYLMPELEALQWREYNKFHEMLAAYDGAVGGEEAVDDKIE</sequence>
<reference evidence="1 2" key="1">
    <citation type="submission" date="2016-03" db="EMBL/GenBank/DDBJ databases">
        <authorList>
            <person name="Ploux O."/>
        </authorList>
    </citation>
    <scope>NUCLEOTIDE SEQUENCE [LARGE SCALE GENOMIC DNA]</scope>
    <source>
        <strain evidence="1 2">UAMH 11012</strain>
    </source>
</reference>
<dbReference type="InterPro" id="IPR021054">
    <property type="entry name" value="Cell_wall_mannoprotein_1"/>
</dbReference>
<accession>A0A1L7XNH7</accession>